<dbReference type="EMBL" id="CM047906">
    <property type="protein sequence ID" value="KAJ0085852.1"/>
    <property type="molecule type" value="Genomic_DNA"/>
</dbReference>
<dbReference type="Proteomes" id="UP001164250">
    <property type="component" value="Chromosome 10"/>
</dbReference>
<keyword evidence="2" id="KW-1185">Reference proteome</keyword>
<proteinExistence type="predicted"/>
<sequence length="396" mass="44209">MSEEKQTPRIPLLTLYKMGPFNLSHRVVLAPLTRQRSHGNVPQPHAILYYSQRTTKGGLLIAEATGVSDTAQGYPNTPGIWTKEQVEAWKPIVDAVHAKGGIFFCQIWHVGRVSNRGIYAEVKQLNCSNLCYATQGFQPNGQAPISSTDKPLTPQIRANGFGVAQFTPPRRLQTDEIPQIVNDFRVAAKNAIEAGFDGVEIHGAHGYLIDQFLKDQVNDRTDQYGGSLENRCRFALEIVEAVANEIGAERVGIRLSPFADYAQAGDSNPKALGLYMAESLNKYNIVYCHMVEPRMKTVGEKCESPHSLLPMRKAFNGTFLVAGGYDREDGIKAIAEGHADLVVYGRWFISNPDLPKRFELNAPLNPYNRDTFYRETFYTNDPDIGYTDYPFLEITS</sequence>
<evidence type="ECO:0000313" key="2">
    <source>
        <dbReference type="Proteomes" id="UP001164250"/>
    </source>
</evidence>
<protein>
    <submittedName>
        <fullName evidence="1">Uncharacterized protein</fullName>
    </submittedName>
</protein>
<comment type="caution">
    <text evidence="1">The sequence shown here is derived from an EMBL/GenBank/DDBJ whole genome shotgun (WGS) entry which is preliminary data.</text>
</comment>
<organism evidence="1 2">
    <name type="scientific">Pistacia atlantica</name>
    <dbReference type="NCBI Taxonomy" id="434234"/>
    <lineage>
        <taxon>Eukaryota</taxon>
        <taxon>Viridiplantae</taxon>
        <taxon>Streptophyta</taxon>
        <taxon>Embryophyta</taxon>
        <taxon>Tracheophyta</taxon>
        <taxon>Spermatophyta</taxon>
        <taxon>Magnoliopsida</taxon>
        <taxon>eudicotyledons</taxon>
        <taxon>Gunneridae</taxon>
        <taxon>Pentapetalae</taxon>
        <taxon>rosids</taxon>
        <taxon>malvids</taxon>
        <taxon>Sapindales</taxon>
        <taxon>Anacardiaceae</taxon>
        <taxon>Pistacia</taxon>
    </lineage>
</organism>
<gene>
    <name evidence="1" type="ORF">Patl1_07601</name>
</gene>
<name>A0ACC1AHE1_9ROSI</name>
<evidence type="ECO:0000313" key="1">
    <source>
        <dbReference type="EMBL" id="KAJ0085852.1"/>
    </source>
</evidence>
<reference evidence="2" key="1">
    <citation type="journal article" date="2023" name="G3 (Bethesda)">
        <title>Genome assembly and association tests identify interacting loci associated with vigor, precocity, and sex in interspecific pistachio rootstocks.</title>
        <authorList>
            <person name="Palmer W."/>
            <person name="Jacygrad E."/>
            <person name="Sagayaradj S."/>
            <person name="Cavanaugh K."/>
            <person name="Han R."/>
            <person name="Bertier L."/>
            <person name="Beede B."/>
            <person name="Kafkas S."/>
            <person name="Golino D."/>
            <person name="Preece J."/>
            <person name="Michelmore R."/>
        </authorList>
    </citation>
    <scope>NUCLEOTIDE SEQUENCE [LARGE SCALE GENOMIC DNA]</scope>
</reference>
<accession>A0ACC1AHE1</accession>